<dbReference type="Proteomes" id="UP000585272">
    <property type="component" value="Unassembled WGS sequence"/>
</dbReference>
<sequence length="226" mass="24833">MLLSVMVEGQEDVTWPNWRALAETAQRLGYTGLYRSDHYLSVVGREERGALDAWGTICALGPITERIRLGTVVSPASFRHPSILAKLVVTADHVSRGRAELGLGAGWLEEEHLRYGFPFLPVGERFDVLEEQLEIITRSWAGKPFSFHGAHYAIEQLDALPTALQDPRPLLRVGGRGKRAASRSPPASPTSTTPSTSRRRSARRSARRSTTPASPPAATPPTCRCR</sequence>
<dbReference type="GO" id="GO:0008726">
    <property type="term" value="F:alkanesulfonate monooxygenase activity"/>
    <property type="evidence" value="ECO:0007669"/>
    <property type="project" value="TreeGrafter"/>
</dbReference>
<proteinExistence type="predicted"/>
<evidence type="ECO:0000313" key="7">
    <source>
        <dbReference type="EMBL" id="MBB4664039.1"/>
    </source>
</evidence>
<dbReference type="PANTHER" id="PTHR42847">
    <property type="entry name" value="ALKANESULFONATE MONOOXYGENASE"/>
    <property type="match status" value="1"/>
</dbReference>
<dbReference type="SUPFAM" id="SSF51679">
    <property type="entry name" value="Bacterial luciferase-like"/>
    <property type="match status" value="1"/>
</dbReference>
<keyword evidence="4 7" id="KW-0503">Monooxygenase</keyword>
<keyword evidence="3" id="KW-0560">Oxidoreductase</keyword>
<evidence type="ECO:0000259" key="6">
    <source>
        <dbReference type="Pfam" id="PF00296"/>
    </source>
</evidence>
<dbReference type="Pfam" id="PF00296">
    <property type="entry name" value="Bac_luciferase"/>
    <property type="match status" value="1"/>
</dbReference>
<evidence type="ECO:0000256" key="1">
    <source>
        <dbReference type="ARBA" id="ARBA00022630"/>
    </source>
</evidence>
<organism evidence="7 8">
    <name type="scientific">Conexibacter arvalis</name>
    <dbReference type="NCBI Taxonomy" id="912552"/>
    <lineage>
        <taxon>Bacteria</taxon>
        <taxon>Bacillati</taxon>
        <taxon>Actinomycetota</taxon>
        <taxon>Thermoleophilia</taxon>
        <taxon>Solirubrobacterales</taxon>
        <taxon>Conexibacteraceae</taxon>
        <taxon>Conexibacter</taxon>
    </lineage>
</organism>
<protein>
    <submittedName>
        <fullName evidence="7">Alkanesulfonate monooxygenase SsuD/methylene tetrahydromethanopterin reductase-like flavin-dependent oxidoreductase (Luciferase family)</fullName>
    </submittedName>
</protein>
<feature type="compositionally biased region" description="Low complexity" evidence="5">
    <location>
        <begin position="182"/>
        <end position="196"/>
    </location>
</feature>
<evidence type="ECO:0000256" key="4">
    <source>
        <dbReference type="ARBA" id="ARBA00023033"/>
    </source>
</evidence>
<evidence type="ECO:0000256" key="5">
    <source>
        <dbReference type="SAM" id="MobiDB-lite"/>
    </source>
</evidence>
<evidence type="ECO:0000256" key="3">
    <source>
        <dbReference type="ARBA" id="ARBA00023002"/>
    </source>
</evidence>
<name>A0A840IGY2_9ACTN</name>
<dbReference type="InterPro" id="IPR011251">
    <property type="entry name" value="Luciferase-like_dom"/>
</dbReference>
<dbReference type="InterPro" id="IPR036661">
    <property type="entry name" value="Luciferase-like_sf"/>
</dbReference>
<evidence type="ECO:0000313" key="8">
    <source>
        <dbReference type="Proteomes" id="UP000585272"/>
    </source>
</evidence>
<accession>A0A840IGY2</accession>
<keyword evidence="8" id="KW-1185">Reference proteome</keyword>
<gene>
    <name evidence="7" type="ORF">BDZ31_003642</name>
</gene>
<keyword evidence="2" id="KW-0288">FMN</keyword>
<comment type="caution">
    <text evidence="7">The sequence shown here is derived from an EMBL/GenBank/DDBJ whole genome shotgun (WGS) entry which is preliminary data.</text>
</comment>
<dbReference type="Gene3D" id="3.20.20.30">
    <property type="entry name" value="Luciferase-like domain"/>
    <property type="match status" value="1"/>
</dbReference>
<feature type="region of interest" description="Disordered" evidence="5">
    <location>
        <begin position="168"/>
        <end position="226"/>
    </location>
</feature>
<dbReference type="PANTHER" id="PTHR42847:SF4">
    <property type="entry name" value="ALKANESULFONATE MONOOXYGENASE-RELATED"/>
    <property type="match status" value="1"/>
</dbReference>
<feature type="compositionally biased region" description="Basic residues" evidence="5">
    <location>
        <begin position="197"/>
        <end position="207"/>
    </location>
</feature>
<evidence type="ECO:0000256" key="2">
    <source>
        <dbReference type="ARBA" id="ARBA00022643"/>
    </source>
</evidence>
<dbReference type="EMBL" id="JACHNU010000006">
    <property type="protein sequence ID" value="MBB4664039.1"/>
    <property type="molecule type" value="Genomic_DNA"/>
</dbReference>
<feature type="domain" description="Luciferase-like" evidence="6">
    <location>
        <begin position="13"/>
        <end position="181"/>
    </location>
</feature>
<reference evidence="7 8" key="1">
    <citation type="submission" date="2020-08" db="EMBL/GenBank/DDBJ databases">
        <title>Genomic Encyclopedia of Archaeal and Bacterial Type Strains, Phase II (KMG-II): from individual species to whole genera.</title>
        <authorList>
            <person name="Goeker M."/>
        </authorList>
    </citation>
    <scope>NUCLEOTIDE SEQUENCE [LARGE SCALE GENOMIC DNA]</scope>
    <source>
        <strain evidence="7 8">DSM 23288</strain>
    </source>
</reference>
<keyword evidence="1" id="KW-0285">Flavoprotein</keyword>
<dbReference type="GO" id="GO:0046306">
    <property type="term" value="P:alkanesulfonate catabolic process"/>
    <property type="evidence" value="ECO:0007669"/>
    <property type="project" value="TreeGrafter"/>
</dbReference>
<dbReference type="InterPro" id="IPR050172">
    <property type="entry name" value="SsuD_RutA_monooxygenase"/>
</dbReference>
<dbReference type="AlphaFoldDB" id="A0A840IGY2"/>